<feature type="region of interest" description="Disordered" evidence="1">
    <location>
        <begin position="242"/>
        <end position="267"/>
    </location>
</feature>
<name>A0AAN6UXA6_9PEZI</name>
<dbReference type="RefSeq" id="XP_062634284.1">
    <property type="nucleotide sequence ID" value="XM_062784629.1"/>
</dbReference>
<evidence type="ECO:0000256" key="1">
    <source>
        <dbReference type="SAM" id="MobiDB-lite"/>
    </source>
</evidence>
<evidence type="ECO:0000259" key="2">
    <source>
        <dbReference type="PROSITE" id="PS50097"/>
    </source>
</evidence>
<dbReference type="InterPro" id="IPR000210">
    <property type="entry name" value="BTB/POZ_dom"/>
</dbReference>
<sequence>MTNFNYRERVQSAPVDSQAVGNNNQATDGWLTDEVVTVIVGYQEKRWTVHEKLLVSQSEFFRSHFAQENVTEMRLPREDPRLFAIFIRWLYGTAFVPSGGPRNFRYLPPDGLTHSVRDYLGVYVMGGTFGITGVRNAVVDVLHGYFGPGNDSHRAPDIADVTYLFSNTTEGTPMRRFLAAHMLFHMFSKHHTAAGLPKSWKSVLQANSDIGCEMLDLLGTFGWAMGQNVPRMTIKPRSEFHERAIDPQQPGVKTEDEEYGSTSSLLP</sequence>
<dbReference type="EMBL" id="MU853621">
    <property type="protein sequence ID" value="KAK4140913.1"/>
    <property type="molecule type" value="Genomic_DNA"/>
</dbReference>
<evidence type="ECO:0000313" key="4">
    <source>
        <dbReference type="Proteomes" id="UP001302676"/>
    </source>
</evidence>
<keyword evidence="4" id="KW-1185">Reference proteome</keyword>
<proteinExistence type="predicted"/>
<dbReference type="Proteomes" id="UP001302676">
    <property type="component" value="Unassembled WGS sequence"/>
</dbReference>
<feature type="domain" description="BTB" evidence="2">
    <location>
        <begin position="34"/>
        <end position="91"/>
    </location>
</feature>
<dbReference type="AlphaFoldDB" id="A0AAN6UXA6"/>
<dbReference type="InterPro" id="IPR011333">
    <property type="entry name" value="SKP1/BTB/POZ_sf"/>
</dbReference>
<dbReference type="GeneID" id="87821242"/>
<reference evidence="3" key="1">
    <citation type="journal article" date="2023" name="Mol. Phylogenet. Evol.">
        <title>Genome-scale phylogeny and comparative genomics of the fungal order Sordariales.</title>
        <authorList>
            <person name="Hensen N."/>
            <person name="Bonometti L."/>
            <person name="Westerberg I."/>
            <person name="Brannstrom I.O."/>
            <person name="Guillou S."/>
            <person name="Cros-Aarteil S."/>
            <person name="Calhoun S."/>
            <person name="Haridas S."/>
            <person name="Kuo A."/>
            <person name="Mondo S."/>
            <person name="Pangilinan J."/>
            <person name="Riley R."/>
            <person name="LaButti K."/>
            <person name="Andreopoulos B."/>
            <person name="Lipzen A."/>
            <person name="Chen C."/>
            <person name="Yan M."/>
            <person name="Daum C."/>
            <person name="Ng V."/>
            <person name="Clum A."/>
            <person name="Steindorff A."/>
            <person name="Ohm R.A."/>
            <person name="Martin F."/>
            <person name="Silar P."/>
            <person name="Natvig D.O."/>
            <person name="Lalanne C."/>
            <person name="Gautier V."/>
            <person name="Ament-Velasquez S.L."/>
            <person name="Kruys A."/>
            <person name="Hutchinson M.I."/>
            <person name="Powell A.J."/>
            <person name="Barry K."/>
            <person name="Miller A.N."/>
            <person name="Grigoriev I.V."/>
            <person name="Debuchy R."/>
            <person name="Gladieux P."/>
            <person name="Hiltunen Thoren M."/>
            <person name="Johannesson H."/>
        </authorList>
    </citation>
    <scope>NUCLEOTIDE SEQUENCE</scope>
    <source>
        <strain evidence="3">CBS 141.50</strain>
    </source>
</reference>
<protein>
    <recommendedName>
        <fullName evidence="2">BTB domain-containing protein</fullName>
    </recommendedName>
</protein>
<reference evidence="3" key="2">
    <citation type="submission" date="2023-05" db="EMBL/GenBank/DDBJ databases">
        <authorList>
            <consortium name="Lawrence Berkeley National Laboratory"/>
            <person name="Steindorff A."/>
            <person name="Hensen N."/>
            <person name="Bonometti L."/>
            <person name="Westerberg I."/>
            <person name="Brannstrom I.O."/>
            <person name="Guillou S."/>
            <person name="Cros-Aarteil S."/>
            <person name="Calhoun S."/>
            <person name="Haridas S."/>
            <person name="Kuo A."/>
            <person name="Mondo S."/>
            <person name="Pangilinan J."/>
            <person name="Riley R."/>
            <person name="Labutti K."/>
            <person name="Andreopoulos B."/>
            <person name="Lipzen A."/>
            <person name="Chen C."/>
            <person name="Yanf M."/>
            <person name="Daum C."/>
            <person name="Ng V."/>
            <person name="Clum A."/>
            <person name="Ohm R."/>
            <person name="Martin F."/>
            <person name="Silar P."/>
            <person name="Natvig D."/>
            <person name="Lalanne C."/>
            <person name="Gautier V."/>
            <person name="Ament-Velasquez S.L."/>
            <person name="Kruys A."/>
            <person name="Hutchinson M.I."/>
            <person name="Powell A.J."/>
            <person name="Barry K."/>
            <person name="Miller A.N."/>
            <person name="Grigoriev I.V."/>
            <person name="Debuchy R."/>
            <person name="Gladieux P."/>
            <person name="Thoren M.H."/>
            <person name="Johannesson H."/>
        </authorList>
    </citation>
    <scope>NUCLEOTIDE SEQUENCE</scope>
    <source>
        <strain evidence="3">CBS 141.50</strain>
    </source>
</reference>
<comment type="caution">
    <text evidence="3">The sequence shown here is derived from an EMBL/GenBank/DDBJ whole genome shotgun (WGS) entry which is preliminary data.</text>
</comment>
<dbReference type="PANTHER" id="PTHR47843:SF2">
    <property type="entry name" value="BTB DOMAIN-CONTAINING PROTEIN"/>
    <property type="match status" value="1"/>
</dbReference>
<dbReference type="CDD" id="cd18186">
    <property type="entry name" value="BTB_POZ_ZBTB_KLHL-like"/>
    <property type="match status" value="1"/>
</dbReference>
<dbReference type="SUPFAM" id="SSF54695">
    <property type="entry name" value="POZ domain"/>
    <property type="match status" value="1"/>
</dbReference>
<dbReference type="Gene3D" id="3.30.710.10">
    <property type="entry name" value="Potassium Channel Kv1.1, Chain A"/>
    <property type="match status" value="1"/>
</dbReference>
<dbReference type="PROSITE" id="PS50097">
    <property type="entry name" value="BTB"/>
    <property type="match status" value="1"/>
</dbReference>
<dbReference type="PANTHER" id="PTHR47843">
    <property type="entry name" value="BTB DOMAIN-CONTAINING PROTEIN-RELATED"/>
    <property type="match status" value="1"/>
</dbReference>
<evidence type="ECO:0000313" key="3">
    <source>
        <dbReference type="EMBL" id="KAK4140913.1"/>
    </source>
</evidence>
<dbReference type="Pfam" id="PF00651">
    <property type="entry name" value="BTB"/>
    <property type="match status" value="1"/>
</dbReference>
<accession>A0AAN6UXA6</accession>
<organism evidence="3 4">
    <name type="scientific">Dichotomopilus funicola</name>
    <dbReference type="NCBI Taxonomy" id="1934379"/>
    <lineage>
        <taxon>Eukaryota</taxon>
        <taxon>Fungi</taxon>
        <taxon>Dikarya</taxon>
        <taxon>Ascomycota</taxon>
        <taxon>Pezizomycotina</taxon>
        <taxon>Sordariomycetes</taxon>
        <taxon>Sordariomycetidae</taxon>
        <taxon>Sordariales</taxon>
        <taxon>Chaetomiaceae</taxon>
        <taxon>Dichotomopilus</taxon>
    </lineage>
</organism>
<gene>
    <name evidence="3" type="ORF">C8A04DRAFT_39545</name>
</gene>